<feature type="chain" id="PRO_5017446506" evidence="1">
    <location>
        <begin position="22"/>
        <end position="131"/>
    </location>
</feature>
<evidence type="ECO:0000256" key="1">
    <source>
        <dbReference type="SAM" id="SignalP"/>
    </source>
</evidence>
<feature type="signal peptide" evidence="1">
    <location>
        <begin position="1"/>
        <end position="21"/>
    </location>
</feature>
<name>A0A1H9ZVC3_9GAMM</name>
<keyword evidence="3" id="KW-1185">Reference proteome</keyword>
<reference evidence="3" key="1">
    <citation type="submission" date="2016-10" db="EMBL/GenBank/DDBJ databases">
        <authorList>
            <person name="Varghese N."/>
            <person name="Submissions S."/>
        </authorList>
    </citation>
    <scope>NUCLEOTIDE SEQUENCE [LARGE SCALE GENOMIC DNA]</scope>
    <source>
        <strain evidence="3">DSM 18579</strain>
    </source>
</reference>
<evidence type="ECO:0000313" key="2">
    <source>
        <dbReference type="EMBL" id="SES85730.1"/>
    </source>
</evidence>
<protein>
    <submittedName>
        <fullName evidence="2">Uncharacterized protein</fullName>
    </submittedName>
</protein>
<proteinExistence type="predicted"/>
<keyword evidence="1" id="KW-0732">Signal</keyword>
<accession>A0A1H9ZVC3</accession>
<evidence type="ECO:0000313" key="3">
    <source>
        <dbReference type="Proteomes" id="UP000242642"/>
    </source>
</evidence>
<organism evidence="2 3">
    <name type="scientific">Thorsellia anophelis DSM 18579</name>
    <dbReference type="NCBI Taxonomy" id="1123402"/>
    <lineage>
        <taxon>Bacteria</taxon>
        <taxon>Pseudomonadati</taxon>
        <taxon>Pseudomonadota</taxon>
        <taxon>Gammaproteobacteria</taxon>
        <taxon>Enterobacterales</taxon>
        <taxon>Thorselliaceae</taxon>
        <taxon>Thorsellia</taxon>
    </lineage>
</organism>
<sequence>MKNMAKICSLIATCVCFSLYAESPSGTVETPTTPSYNISIISSNHPASEPKGLFIVDFRVENTTSGNSNDFKYRLYCPNLTVRDITPGQKTGELTTVEQEDATVFNNYPVLAQVSSSVCNEQVPQSKGLPQ</sequence>
<gene>
    <name evidence="2" type="ORF">SAMN02583745_00723</name>
</gene>
<dbReference type="RefSeq" id="WP_093317872.1">
    <property type="nucleotide sequence ID" value="NZ_FOHV01000004.1"/>
</dbReference>
<dbReference type="Proteomes" id="UP000242642">
    <property type="component" value="Unassembled WGS sequence"/>
</dbReference>
<dbReference type="EMBL" id="FOHV01000004">
    <property type="protein sequence ID" value="SES85730.1"/>
    <property type="molecule type" value="Genomic_DNA"/>
</dbReference>
<dbReference type="AlphaFoldDB" id="A0A1H9ZVC3"/>